<keyword evidence="2" id="KW-1185">Reference proteome</keyword>
<evidence type="ECO:0008006" key="3">
    <source>
        <dbReference type="Google" id="ProtNLM"/>
    </source>
</evidence>
<protein>
    <recommendedName>
        <fullName evidence="3">Peptidase MA superfamily protein</fullName>
    </recommendedName>
</protein>
<name>A0A239CA13_9ACTN</name>
<organism evidence="1 2">
    <name type="scientific">Actinoplanes regularis</name>
    <dbReference type="NCBI Taxonomy" id="52697"/>
    <lineage>
        <taxon>Bacteria</taxon>
        <taxon>Bacillati</taxon>
        <taxon>Actinomycetota</taxon>
        <taxon>Actinomycetes</taxon>
        <taxon>Micromonosporales</taxon>
        <taxon>Micromonosporaceae</taxon>
        <taxon>Actinoplanes</taxon>
    </lineage>
</organism>
<evidence type="ECO:0000313" key="1">
    <source>
        <dbReference type="EMBL" id="SNS17086.1"/>
    </source>
</evidence>
<gene>
    <name evidence="1" type="ORF">SAMN06264365_11167</name>
</gene>
<dbReference type="Proteomes" id="UP000198415">
    <property type="component" value="Unassembled WGS sequence"/>
</dbReference>
<dbReference type="OrthoDB" id="5171966at2"/>
<accession>A0A239CA13</accession>
<dbReference type="EMBL" id="FZNR01000011">
    <property type="protein sequence ID" value="SNS17086.1"/>
    <property type="molecule type" value="Genomic_DNA"/>
</dbReference>
<proteinExistence type="predicted"/>
<dbReference type="RefSeq" id="WP_089295921.1">
    <property type="nucleotide sequence ID" value="NZ_BOMU01000077.1"/>
</dbReference>
<dbReference type="AlphaFoldDB" id="A0A239CA13"/>
<sequence>MPPERSRKVLLLAAFVALLLVAAGGAVVFWPARNEPGVDTATPKPSRPLTPFEQTLQLLEAQAAALTSGDEKGWLAPLDPANRKMTARYKIIYRNLRALEISHAEFHAEKQPEASSGDTVVADAALAYCLSGVSCPSWRRSSWVEGPPQAAYRVTVKRVNGAYRITAMTDKGAADDNYLQPAPWDNRALTVLKGKRVIVAGPSSQAKRLKQVLALAEKAAKAVDKYAGYIRNPQRRYRVYVADERGWKDWYGGVDEDWIIGYEIPLNATGGDVILRAKSAGDLRQLAVTVKHELAHVVTLASGHWETGDDQWLVEGIAEYIGALPRKPQETGNHDVLAETFRRRGVPKSIAVPSLTAKADDLTVNTLYAMGHYATACMADKFGERKLMRFTDMVLRQAKKPDEASRSAYGKPFATVDRDCLSWIRKRV</sequence>
<reference evidence="1 2" key="1">
    <citation type="submission" date="2017-06" db="EMBL/GenBank/DDBJ databases">
        <authorList>
            <person name="Kim H.J."/>
            <person name="Triplett B.A."/>
        </authorList>
    </citation>
    <scope>NUCLEOTIDE SEQUENCE [LARGE SCALE GENOMIC DNA]</scope>
    <source>
        <strain evidence="1 2">DSM 43151</strain>
    </source>
</reference>
<evidence type="ECO:0000313" key="2">
    <source>
        <dbReference type="Proteomes" id="UP000198415"/>
    </source>
</evidence>